<dbReference type="Proteomes" id="UP000016930">
    <property type="component" value="Unassembled WGS sequence"/>
</dbReference>
<dbReference type="OrthoDB" id="3251638at2759"/>
<sequence>MLFARTLTSNPDLAALVRTLELRPAIDASDHHAWVSEKEMSSVRSILDLKGLQKVTLGGNLAVRADRFLHALASSSTLVELNIDGTRPPSSGNAHLNSHTAASLEWDEIMAYRFPRLRQLRLSDVQLTIIPSLMPCPTRLTSLTLHNVDIADGVLSDLCHEAWDSLRVLTVTTKCPEAMDEHVRSLLDVCENLDTLQYDACETPGVEAFTDTEPSAGISLRELRLSGFDITPQSLASIGRICKGLRELSVAGRLVRVTPEDWATFLASGALPALQRLATPAGTCRPPFAHWSQGMGQQVQDACAARNVALVSSY</sequence>
<reference evidence="1 2" key="1">
    <citation type="journal article" date="2012" name="Proc. Natl. Acad. Sci. U.S.A.">
        <title>Comparative genomics of Ceriporiopsis subvermispora and Phanerochaete chrysosporium provide insight into selective ligninolysis.</title>
        <authorList>
            <person name="Fernandez-Fueyo E."/>
            <person name="Ruiz-Duenas F.J."/>
            <person name="Ferreira P."/>
            <person name="Floudas D."/>
            <person name="Hibbett D.S."/>
            <person name="Canessa P."/>
            <person name="Larrondo L.F."/>
            <person name="James T.Y."/>
            <person name="Seelenfreund D."/>
            <person name="Lobos S."/>
            <person name="Polanco R."/>
            <person name="Tello M."/>
            <person name="Honda Y."/>
            <person name="Watanabe T."/>
            <person name="Watanabe T."/>
            <person name="Ryu J.S."/>
            <person name="Kubicek C.P."/>
            <person name="Schmoll M."/>
            <person name="Gaskell J."/>
            <person name="Hammel K.E."/>
            <person name="St John F.J."/>
            <person name="Vanden Wymelenberg A."/>
            <person name="Sabat G."/>
            <person name="Splinter BonDurant S."/>
            <person name="Syed K."/>
            <person name="Yadav J.S."/>
            <person name="Doddapaneni H."/>
            <person name="Subramanian V."/>
            <person name="Lavin J.L."/>
            <person name="Oguiza J.A."/>
            <person name="Perez G."/>
            <person name="Pisabarro A.G."/>
            <person name="Ramirez L."/>
            <person name="Santoyo F."/>
            <person name="Master E."/>
            <person name="Coutinho P.M."/>
            <person name="Henrissat B."/>
            <person name="Lombard V."/>
            <person name="Magnuson J.K."/>
            <person name="Kuees U."/>
            <person name="Hori C."/>
            <person name="Igarashi K."/>
            <person name="Samejima M."/>
            <person name="Held B.W."/>
            <person name="Barry K.W."/>
            <person name="LaButti K.M."/>
            <person name="Lapidus A."/>
            <person name="Lindquist E.A."/>
            <person name="Lucas S.M."/>
            <person name="Riley R."/>
            <person name="Salamov A.A."/>
            <person name="Hoffmeister D."/>
            <person name="Schwenk D."/>
            <person name="Hadar Y."/>
            <person name="Yarden O."/>
            <person name="de Vries R.P."/>
            <person name="Wiebenga A."/>
            <person name="Stenlid J."/>
            <person name="Eastwood D."/>
            <person name="Grigoriev I.V."/>
            <person name="Berka R.M."/>
            <person name="Blanchette R.A."/>
            <person name="Kersten P."/>
            <person name="Martinez A.T."/>
            <person name="Vicuna R."/>
            <person name="Cullen D."/>
        </authorList>
    </citation>
    <scope>NUCLEOTIDE SEQUENCE [LARGE SCALE GENOMIC DNA]</scope>
    <source>
        <strain evidence="1 2">B</strain>
    </source>
</reference>
<name>M2QX81_CERS8</name>
<organism evidence="1 2">
    <name type="scientific">Ceriporiopsis subvermispora (strain B)</name>
    <name type="common">White-rot fungus</name>
    <name type="synonym">Gelatoporia subvermispora</name>
    <dbReference type="NCBI Taxonomy" id="914234"/>
    <lineage>
        <taxon>Eukaryota</taxon>
        <taxon>Fungi</taxon>
        <taxon>Dikarya</taxon>
        <taxon>Basidiomycota</taxon>
        <taxon>Agaricomycotina</taxon>
        <taxon>Agaricomycetes</taxon>
        <taxon>Polyporales</taxon>
        <taxon>Gelatoporiaceae</taxon>
        <taxon>Gelatoporia</taxon>
    </lineage>
</organism>
<gene>
    <name evidence="1" type="ORF">CERSUDRAFT_79376</name>
</gene>
<accession>M2QX81</accession>
<protein>
    <recommendedName>
        <fullName evidence="3">F-box domain-containing protein</fullName>
    </recommendedName>
</protein>
<dbReference type="InterPro" id="IPR032675">
    <property type="entry name" value="LRR_dom_sf"/>
</dbReference>
<dbReference type="Gene3D" id="3.80.10.10">
    <property type="entry name" value="Ribonuclease Inhibitor"/>
    <property type="match status" value="1"/>
</dbReference>
<evidence type="ECO:0000313" key="1">
    <source>
        <dbReference type="EMBL" id="EMD41738.1"/>
    </source>
</evidence>
<evidence type="ECO:0000313" key="2">
    <source>
        <dbReference type="Proteomes" id="UP000016930"/>
    </source>
</evidence>
<keyword evidence="2" id="KW-1185">Reference proteome</keyword>
<dbReference type="SUPFAM" id="SSF52047">
    <property type="entry name" value="RNI-like"/>
    <property type="match status" value="1"/>
</dbReference>
<dbReference type="HOGENOM" id="CLU_735912_0_0_1"/>
<evidence type="ECO:0008006" key="3">
    <source>
        <dbReference type="Google" id="ProtNLM"/>
    </source>
</evidence>
<dbReference type="EMBL" id="KB445791">
    <property type="protein sequence ID" value="EMD41738.1"/>
    <property type="molecule type" value="Genomic_DNA"/>
</dbReference>
<dbReference type="AlphaFoldDB" id="M2QX81"/>
<proteinExistence type="predicted"/>